<sequence length="202" mass="22726">MESTNVKQPTLQNAPPSKFKKRDVRYASIYSRSLITRSLSLPITSIGKNIQETIEKNVATHFEGKCVVEGFIKPGSCKIITYSSGMVHATNIKFEVVFECQICCPVEGMLITCIAKNITKAGIRGESADDNPSPVVVFVMRDHHYTNAYFSTIQEEGKFVARVIGQRFELNDKYVSIIAELVDTKKEKEKKEPSKPRLVFED</sequence>
<proteinExistence type="predicted"/>
<protein>
    <recommendedName>
        <fullName evidence="2">S1 motif domain-containing protein</fullName>
    </recommendedName>
</protein>
<dbReference type="AlphaFoldDB" id="A0A6C0EV91"/>
<reference evidence="1" key="1">
    <citation type="journal article" date="2020" name="Nature">
        <title>Giant virus diversity and host interactions through global metagenomics.</title>
        <authorList>
            <person name="Schulz F."/>
            <person name="Roux S."/>
            <person name="Paez-Espino D."/>
            <person name="Jungbluth S."/>
            <person name="Walsh D.A."/>
            <person name="Denef V.J."/>
            <person name="McMahon K.D."/>
            <person name="Konstantinidis K.T."/>
            <person name="Eloe-Fadrosh E.A."/>
            <person name="Kyrpides N.C."/>
            <person name="Woyke T."/>
        </authorList>
    </citation>
    <scope>NUCLEOTIDE SEQUENCE</scope>
    <source>
        <strain evidence="1">GVMAG-M-3300009161-30</strain>
    </source>
</reference>
<name>A0A6C0EV91_9ZZZZ</name>
<organism evidence="1">
    <name type="scientific">viral metagenome</name>
    <dbReference type="NCBI Taxonomy" id="1070528"/>
    <lineage>
        <taxon>unclassified sequences</taxon>
        <taxon>metagenomes</taxon>
        <taxon>organismal metagenomes</taxon>
    </lineage>
</organism>
<dbReference type="EMBL" id="MN738946">
    <property type="protein sequence ID" value="QHT32672.1"/>
    <property type="molecule type" value="Genomic_DNA"/>
</dbReference>
<evidence type="ECO:0000313" key="1">
    <source>
        <dbReference type="EMBL" id="QHT32672.1"/>
    </source>
</evidence>
<evidence type="ECO:0008006" key="2">
    <source>
        <dbReference type="Google" id="ProtNLM"/>
    </source>
</evidence>
<accession>A0A6C0EV91</accession>